<dbReference type="Pfam" id="PF08818">
    <property type="entry name" value="DUF1801"/>
    <property type="match status" value="1"/>
</dbReference>
<dbReference type="InterPro" id="IPR014922">
    <property type="entry name" value="YdhG-like"/>
</dbReference>
<sequence>MNSTEVLTANGSEQVDYKIAEVGGWRAELLTQIRTAIKAVAPEVEEDCKWRKPSNPSGVPVWSYGGIICTGESYKDKVKLTFNQGAKLSDPEKLFNASLGGNQRRAVDIYQSDEFNTEAFKALVYEAIAFNVAKTKT</sequence>
<comment type="caution">
    <text evidence="2">The sequence shown here is derived from an EMBL/GenBank/DDBJ whole genome shotgun (WGS) entry which is preliminary data.</text>
</comment>
<dbReference type="Gene3D" id="3.90.1150.200">
    <property type="match status" value="1"/>
</dbReference>
<keyword evidence="3" id="KW-1185">Reference proteome</keyword>
<name>A0ABQ6GT13_9GAMM</name>
<proteinExistence type="predicted"/>
<dbReference type="SUPFAM" id="SSF159888">
    <property type="entry name" value="YdhG-like"/>
    <property type="match status" value="1"/>
</dbReference>
<evidence type="ECO:0000313" key="3">
    <source>
        <dbReference type="Proteomes" id="UP001157186"/>
    </source>
</evidence>
<dbReference type="RefSeq" id="WP_284244976.1">
    <property type="nucleotide sequence ID" value="NZ_BSST01000001.1"/>
</dbReference>
<dbReference type="EMBL" id="BSST01000001">
    <property type="protein sequence ID" value="GLX79083.1"/>
    <property type="molecule type" value="Genomic_DNA"/>
</dbReference>
<gene>
    <name evidence="2" type="ORF">tinsulaeT_24230</name>
</gene>
<evidence type="ECO:0000313" key="2">
    <source>
        <dbReference type="EMBL" id="GLX79083.1"/>
    </source>
</evidence>
<accession>A0ABQ6GT13</accession>
<reference evidence="2 3" key="1">
    <citation type="submission" date="2023-03" db="EMBL/GenBank/DDBJ databases">
        <title>Draft genome sequence of Thalassotalea insulae KCTC 62186T.</title>
        <authorList>
            <person name="Sawabe T."/>
        </authorList>
    </citation>
    <scope>NUCLEOTIDE SEQUENCE [LARGE SCALE GENOMIC DNA]</scope>
    <source>
        <strain evidence="2 3">KCTC 62186</strain>
    </source>
</reference>
<feature type="domain" description="YdhG-like" evidence="1">
    <location>
        <begin position="26"/>
        <end position="128"/>
    </location>
</feature>
<dbReference type="Proteomes" id="UP001157186">
    <property type="component" value="Unassembled WGS sequence"/>
</dbReference>
<evidence type="ECO:0000259" key="1">
    <source>
        <dbReference type="Pfam" id="PF08818"/>
    </source>
</evidence>
<protein>
    <recommendedName>
        <fullName evidence="1">YdhG-like domain-containing protein</fullName>
    </recommendedName>
</protein>
<organism evidence="2 3">
    <name type="scientific">Thalassotalea insulae</name>
    <dbReference type="NCBI Taxonomy" id="2056778"/>
    <lineage>
        <taxon>Bacteria</taxon>
        <taxon>Pseudomonadati</taxon>
        <taxon>Pseudomonadota</taxon>
        <taxon>Gammaproteobacteria</taxon>
        <taxon>Alteromonadales</taxon>
        <taxon>Colwelliaceae</taxon>
        <taxon>Thalassotalea</taxon>
    </lineage>
</organism>